<organism evidence="2 3">
    <name type="scientific">Prorocentrum cordatum</name>
    <dbReference type="NCBI Taxonomy" id="2364126"/>
    <lineage>
        <taxon>Eukaryota</taxon>
        <taxon>Sar</taxon>
        <taxon>Alveolata</taxon>
        <taxon>Dinophyceae</taxon>
        <taxon>Prorocentrales</taxon>
        <taxon>Prorocentraceae</taxon>
        <taxon>Prorocentrum</taxon>
    </lineage>
</organism>
<keyword evidence="1" id="KW-1133">Transmembrane helix</keyword>
<evidence type="ECO:0000313" key="2">
    <source>
        <dbReference type="EMBL" id="CAK0839230.1"/>
    </source>
</evidence>
<keyword evidence="1" id="KW-0472">Membrane</keyword>
<evidence type="ECO:0000313" key="3">
    <source>
        <dbReference type="Proteomes" id="UP001189429"/>
    </source>
</evidence>
<comment type="caution">
    <text evidence="2">The sequence shown here is derived from an EMBL/GenBank/DDBJ whole genome shotgun (WGS) entry which is preliminary data.</text>
</comment>
<evidence type="ECO:0000256" key="1">
    <source>
        <dbReference type="SAM" id="Phobius"/>
    </source>
</evidence>
<reference evidence="2" key="1">
    <citation type="submission" date="2023-10" db="EMBL/GenBank/DDBJ databases">
        <authorList>
            <person name="Chen Y."/>
            <person name="Shah S."/>
            <person name="Dougan E. K."/>
            <person name="Thang M."/>
            <person name="Chan C."/>
        </authorList>
    </citation>
    <scope>NUCLEOTIDE SEQUENCE [LARGE SCALE GENOMIC DNA]</scope>
</reference>
<proteinExistence type="predicted"/>
<keyword evidence="1" id="KW-0812">Transmembrane</keyword>
<sequence length="158" mass="17762">MTPNRYELEHVLMASANVCVIVILPFYTAMNVLGKEKKEWLKQRAKEPKEWFNLRFSLAVRRGCHFPREKLLLKSAGKACVVKSARVACVEHIFISARWLCPFFGSSERVPLSSSKVSPEELLCGVFCCIVFPVACRRQAGGLPCICRACTASVLLLR</sequence>
<dbReference type="Proteomes" id="UP001189429">
    <property type="component" value="Unassembled WGS sequence"/>
</dbReference>
<protein>
    <submittedName>
        <fullName evidence="2">Uncharacterized protein</fullName>
    </submittedName>
</protein>
<dbReference type="EMBL" id="CAUYUJ010014280">
    <property type="protein sequence ID" value="CAK0839230.1"/>
    <property type="molecule type" value="Genomic_DNA"/>
</dbReference>
<keyword evidence="3" id="KW-1185">Reference proteome</keyword>
<gene>
    <name evidence="2" type="ORF">PCOR1329_LOCUS34962</name>
</gene>
<name>A0ABN9T2S6_9DINO</name>
<feature type="transmembrane region" description="Helical" evidence="1">
    <location>
        <begin position="12"/>
        <end position="34"/>
    </location>
</feature>
<accession>A0ABN9T2S6</accession>